<keyword evidence="2" id="KW-1185">Reference proteome</keyword>
<gene>
    <name evidence="1" type="ORF">EG68_00794</name>
</gene>
<dbReference type="AlphaFoldDB" id="A0A8S9Z9L2"/>
<proteinExistence type="predicted"/>
<organism evidence="1 2">
    <name type="scientific">Paragonimus skrjabini miyazakii</name>
    <dbReference type="NCBI Taxonomy" id="59628"/>
    <lineage>
        <taxon>Eukaryota</taxon>
        <taxon>Metazoa</taxon>
        <taxon>Spiralia</taxon>
        <taxon>Lophotrochozoa</taxon>
        <taxon>Platyhelminthes</taxon>
        <taxon>Trematoda</taxon>
        <taxon>Digenea</taxon>
        <taxon>Plagiorchiida</taxon>
        <taxon>Troglotremata</taxon>
        <taxon>Troglotrematidae</taxon>
        <taxon>Paragonimus</taxon>
    </lineage>
</organism>
<reference evidence="1" key="1">
    <citation type="submission" date="2019-07" db="EMBL/GenBank/DDBJ databases">
        <title>Annotation for the trematode Paragonimus miyazaki's.</title>
        <authorList>
            <person name="Choi Y.-J."/>
        </authorList>
    </citation>
    <scope>NUCLEOTIDE SEQUENCE</scope>
    <source>
        <strain evidence="1">Japan</strain>
    </source>
</reference>
<sequence>MDLIRTRNWKILGVFGRTQGRQHIIQKEVRILMGGWCFGYTTWPSMNTSPRLACHQRRDLLINLASGQEANFSFFSLYMYMTYRTFTNLKANNTNVPIFFHEEV</sequence>
<evidence type="ECO:0000313" key="2">
    <source>
        <dbReference type="Proteomes" id="UP000822476"/>
    </source>
</evidence>
<protein>
    <submittedName>
        <fullName evidence="1">Uncharacterized protein</fullName>
    </submittedName>
</protein>
<accession>A0A8S9Z9L2</accession>
<dbReference type="Proteomes" id="UP000822476">
    <property type="component" value="Unassembled WGS sequence"/>
</dbReference>
<evidence type="ECO:0000313" key="1">
    <source>
        <dbReference type="EMBL" id="KAF7261901.1"/>
    </source>
</evidence>
<comment type="caution">
    <text evidence="1">The sequence shown here is derived from an EMBL/GenBank/DDBJ whole genome shotgun (WGS) entry which is preliminary data.</text>
</comment>
<dbReference type="EMBL" id="JTDE01000228">
    <property type="protein sequence ID" value="KAF7261901.1"/>
    <property type="molecule type" value="Genomic_DNA"/>
</dbReference>
<name>A0A8S9Z9L2_9TREM</name>